<feature type="domain" description="FAS1" evidence="4">
    <location>
        <begin position="71"/>
        <end position="257"/>
    </location>
</feature>
<proteinExistence type="predicted"/>
<evidence type="ECO:0000313" key="6">
    <source>
        <dbReference type="Proteomes" id="UP001050691"/>
    </source>
</evidence>
<feature type="compositionally biased region" description="Polar residues" evidence="1">
    <location>
        <begin position="57"/>
        <end position="67"/>
    </location>
</feature>
<feature type="domain" description="FAS1" evidence="4">
    <location>
        <begin position="278"/>
        <end position="417"/>
    </location>
</feature>
<dbReference type="InterPro" id="IPR000782">
    <property type="entry name" value="FAS1_domain"/>
</dbReference>
<dbReference type="AlphaFoldDB" id="A0AAV5AAA4"/>
<keyword evidence="2" id="KW-1133">Transmembrane helix</keyword>
<dbReference type="PANTHER" id="PTHR10900:SF77">
    <property type="entry name" value="FI19380P1"/>
    <property type="match status" value="1"/>
</dbReference>
<dbReference type="GO" id="GO:0016236">
    <property type="term" value="P:macroautophagy"/>
    <property type="evidence" value="ECO:0007669"/>
    <property type="project" value="TreeGrafter"/>
</dbReference>
<comment type="caution">
    <text evidence="5">The sequence shown here is derived from an EMBL/GenBank/DDBJ whole genome shotgun (WGS) entry which is preliminary data.</text>
</comment>
<organism evidence="5 6">
    <name type="scientific">Clathrus columnatus</name>
    <dbReference type="NCBI Taxonomy" id="1419009"/>
    <lineage>
        <taxon>Eukaryota</taxon>
        <taxon>Fungi</taxon>
        <taxon>Dikarya</taxon>
        <taxon>Basidiomycota</taxon>
        <taxon>Agaricomycotina</taxon>
        <taxon>Agaricomycetes</taxon>
        <taxon>Phallomycetidae</taxon>
        <taxon>Phallales</taxon>
        <taxon>Clathraceae</taxon>
        <taxon>Clathrus</taxon>
    </lineage>
</organism>
<dbReference type="GO" id="GO:0000329">
    <property type="term" value="C:fungal-type vacuole membrane"/>
    <property type="evidence" value="ECO:0007669"/>
    <property type="project" value="TreeGrafter"/>
</dbReference>
<feature type="transmembrane region" description="Helical" evidence="2">
    <location>
        <begin position="993"/>
        <end position="1014"/>
    </location>
</feature>
<sequence>MRLSLPITLIVLLNSVLAEVDNEHQQHPFVSLNNNDVQALDHHHHHHHDTQTPHQPPNDNTSSSLQPTTASTTLIDLLSADENYTRLITLLQNTRLIPTLNRLNGVTFFAPTNDAIEKHKLFRVESEQGYRYDHDEYYQEQDLFLNDGERDNIHEELRQQLLYHVLDTRLEELPNELKVHKTYLYPHPITGNHTPSTPPWIPKPGGTLGGEPQRIRVAASGNASWVDTDFEGKDGIEIIRPLVKADNGVLIGIGNVIEPPPNLREFYIAWISQLLTARVFLVTLIESHSSLSYFTKILSKELRAHIETGSAITYFLPQNSAWDTLNDIEKLYLESEFSDDDVRRVLDMHSVKAEEKEKTPVKWSDTWSNNTNLTNVNGDELQIVFTPDSRTLISGVELLHPDIYASNGVIHLISSLLFPDALTLTPEKYLLALNCTHFVSLIRSVSLSHLVNDTSKSYTILAPRDDVWSLHQSEDDDSFPPSGSDELAKYMKYHFLPGKWTPENLRDGMLLETALDEEGLAGKFQVLSVGVTPETKTLSFGGSGVIGEKPIEVYNTIIYFITKPLTPPSDVWQTALPSLQFSTFIASVFSTSLAERLKTNQATTFLIPQNPAFERLGLVSKYLLRATNTAKNDLEKVVLHHIIDGVEYAQSLVKGTQKSYPTLEGSDLHMRRADNGTLWITPSGGWSNLQGKFVATVGGGGTSGGGGGGKSGSSGSSQTLAGNGVADLLTRTGVIHEVDAVFIPRTVDITLDKLADAADGSTMAGVVTRAGLGWILNGTKPPADAGLGEWNQILKWRVPTSEDDKPRRRRQREYGVFLDDVVGWVLLCPTETAFKGVNMTQLWADKDMMRRLVAQHLIPLVVPPSSKSKLDGGKDDNPSFSSSDTYKPISFGNKATYSTILSQSSFYGDITFRLVDEKDESKGYIVGIKDARGTDGKNDWANVLGWGRSTFRRSSSSSSNFFAGAEFETPTEGGVIQIDHLLVPYEPQWWIKYGPPGIVLLLGLFFIGVFFFGVRRFWKRESVEATYEPIGGFAGDDDD</sequence>
<dbReference type="SMART" id="SM00554">
    <property type="entry name" value="FAS1"/>
    <property type="match status" value="4"/>
</dbReference>
<dbReference type="InterPro" id="IPR036378">
    <property type="entry name" value="FAS1_dom_sf"/>
</dbReference>
<keyword evidence="2" id="KW-0812">Transmembrane</keyword>
<keyword evidence="2" id="KW-0472">Membrane</keyword>
<name>A0AAV5AAA4_9AGAM</name>
<dbReference type="GO" id="GO:0005615">
    <property type="term" value="C:extracellular space"/>
    <property type="evidence" value="ECO:0007669"/>
    <property type="project" value="TreeGrafter"/>
</dbReference>
<evidence type="ECO:0000256" key="2">
    <source>
        <dbReference type="SAM" id="Phobius"/>
    </source>
</evidence>
<feature type="domain" description="FAS1" evidence="4">
    <location>
        <begin position="568"/>
        <end position="742"/>
    </location>
</feature>
<gene>
    <name evidence="5" type="ORF">Clacol_004165</name>
</gene>
<feature type="region of interest" description="Disordered" evidence="1">
    <location>
        <begin position="42"/>
        <end position="67"/>
    </location>
</feature>
<feature type="domain" description="FAS1" evidence="4">
    <location>
        <begin position="422"/>
        <end position="565"/>
    </location>
</feature>
<dbReference type="EMBL" id="BPWL01000004">
    <property type="protein sequence ID" value="GJJ09941.1"/>
    <property type="molecule type" value="Genomic_DNA"/>
</dbReference>
<feature type="signal peptide" evidence="3">
    <location>
        <begin position="1"/>
        <end position="18"/>
    </location>
</feature>
<dbReference type="Gene3D" id="2.30.180.10">
    <property type="entry name" value="FAS1 domain"/>
    <property type="match status" value="4"/>
</dbReference>
<accession>A0AAV5AAA4</accession>
<evidence type="ECO:0000256" key="1">
    <source>
        <dbReference type="SAM" id="MobiDB-lite"/>
    </source>
</evidence>
<dbReference type="Proteomes" id="UP001050691">
    <property type="component" value="Unassembled WGS sequence"/>
</dbReference>
<dbReference type="InterPro" id="IPR050904">
    <property type="entry name" value="Adhesion/Biosynth-related"/>
</dbReference>
<evidence type="ECO:0000313" key="5">
    <source>
        <dbReference type="EMBL" id="GJJ09941.1"/>
    </source>
</evidence>
<evidence type="ECO:0000256" key="3">
    <source>
        <dbReference type="SAM" id="SignalP"/>
    </source>
</evidence>
<dbReference type="SUPFAM" id="SSF82153">
    <property type="entry name" value="FAS1 domain"/>
    <property type="match status" value="4"/>
</dbReference>
<evidence type="ECO:0000259" key="4">
    <source>
        <dbReference type="PROSITE" id="PS50213"/>
    </source>
</evidence>
<protein>
    <recommendedName>
        <fullName evidence="4">FAS1 domain-containing protein</fullName>
    </recommendedName>
</protein>
<reference evidence="5" key="1">
    <citation type="submission" date="2021-10" db="EMBL/GenBank/DDBJ databases">
        <title>De novo Genome Assembly of Clathrus columnatus (Basidiomycota, Fungi) Using Illumina and Nanopore Sequence Data.</title>
        <authorList>
            <person name="Ogiso-Tanaka E."/>
            <person name="Itagaki H."/>
            <person name="Hosoya T."/>
            <person name="Hosaka K."/>
        </authorList>
    </citation>
    <scope>NUCLEOTIDE SEQUENCE</scope>
    <source>
        <strain evidence="5">MO-923</strain>
    </source>
</reference>
<keyword evidence="3" id="KW-0732">Signal</keyword>
<keyword evidence="6" id="KW-1185">Reference proteome</keyword>
<dbReference type="PANTHER" id="PTHR10900">
    <property type="entry name" value="PERIOSTIN-RELATED"/>
    <property type="match status" value="1"/>
</dbReference>
<dbReference type="Pfam" id="PF02469">
    <property type="entry name" value="Fasciclin"/>
    <property type="match status" value="4"/>
</dbReference>
<dbReference type="PROSITE" id="PS50213">
    <property type="entry name" value="FAS1"/>
    <property type="match status" value="4"/>
</dbReference>
<feature type="chain" id="PRO_5043360595" description="FAS1 domain-containing protein" evidence="3">
    <location>
        <begin position="19"/>
        <end position="1039"/>
    </location>
</feature>